<keyword evidence="1" id="KW-0479">Metal-binding</keyword>
<feature type="region of interest" description="Disordered" evidence="7">
    <location>
        <begin position="929"/>
        <end position="981"/>
    </location>
</feature>
<name>W9XRL5_9EURO</name>
<organism evidence="9 10">
    <name type="scientific">Capronia epimyces CBS 606.96</name>
    <dbReference type="NCBI Taxonomy" id="1182542"/>
    <lineage>
        <taxon>Eukaryota</taxon>
        <taxon>Fungi</taxon>
        <taxon>Dikarya</taxon>
        <taxon>Ascomycota</taxon>
        <taxon>Pezizomycotina</taxon>
        <taxon>Eurotiomycetes</taxon>
        <taxon>Chaetothyriomycetidae</taxon>
        <taxon>Chaetothyriales</taxon>
        <taxon>Herpotrichiellaceae</taxon>
        <taxon>Capronia</taxon>
    </lineage>
</organism>
<feature type="region of interest" description="Disordered" evidence="7">
    <location>
        <begin position="388"/>
        <end position="457"/>
    </location>
</feature>
<dbReference type="SMART" id="SM00066">
    <property type="entry name" value="GAL4"/>
    <property type="match status" value="1"/>
</dbReference>
<dbReference type="HOGENOM" id="CLU_011409_6_0_1"/>
<dbReference type="SUPFAM" id="SSF57701">
    <property type="entry name" value="Zn2/Cys6 DNA-binding domain"/>
    <property type="match status" value="1"/>
</dbReference>
<feature type="region of interest" description="Disordered" evidence="7">
    <location>
        <begin position="534"/>
        <end position="586"/>
    </location>
</feature>
<dbReference type="GO" id="GO:0008270">
    <property type="term" value="F:zinc ion binding"/>
    <property type="evidence" value="ECO:0007669"/>
    <property type="project" value="InterPro"/>
</dbReference>
<dbReference type="eggNOG" id="ENOG502SM93">
    <property type="taxonomic scope" value="Eukaryota"/>
</dbReference>
<feature type="region of interest" description="Disordered" evidence="7">
    <location>
        <begin position="860"/>
        <end position="881"/>
    </location>
</feature>
<keyword evidence="6" id="KW-0539">Nucleus</keyword>
<feature type="region of interest" description="Disordered" evidence="7">
    <location>
        <begin position="249"/>
        <end position="270"/>
    </location>
</feature>
<dbReference type="Proteomes" id="UP000019478">
    <property type="component" value="Unassembled WGS sequence"/>
</dbReference>
<evidence type="ECO:0000256" key="7">
    <source>
        <dbReference type="SAM" id="MobiDB-lite"/>
    </source>
</evidence>
<dbReference type="PROSITE" id="PS50048">
    <property type="entry name" value="ZN2_CY6_FUNGAL_2"/>
    <property type="match status" value="1"/>
</dbReference>
<dbReference type="PANTHER" id="PTHR36206:SF12">
    <property type="entry name" value="ASPERCRYPTIN BIOSYNTHESIS CLUSTER-SPECIFIC TRANSCRIPTION REGULATOR ATNN-RELATED"/>
    <property type="match status" value="1"/>
</dbReference>
<evidence type="ECO:0000256" key="6">
    <source>
        <dbReference type="ARBA" id="ARBA00023242"/>
    </source>
</evidence>
<keyword evidence="10" id="KW-1185">Reference proteome</keyword>
<evidence type="ECO:0000313" key="10">
    <source>
        <dbReference type="Proteomes" id="UP000019478"/>
    </source>
</evidence>
<dbReference type="CDD" id="cd00067">
    <property type="entry name" value="GAL4"/>
    <property type="match status" value="1"/>
</dbReference>
<dbReference type="GO" id="GO:0003677">
    <property type="term" value="F:DNA binding"/>
    <property type="evidence" value="ECO:0007669"/>
    <property type="project" value="UniProtKB-KW"/>
</dbReference>
<proteinExistence type="predicted"/>
<accession>W9XRL5</accession>
<dbReference type="AlphaFoldDB" id="W9XRL5"/>
<feature type="compositionally biased region" description="Polar residues" evidence="7">
    <location>
        <begin position="862"/>
        <end position="873"/>
    </location>
</feature>
<feature type="compositionally biased region" description="Polar residues" evidence="7">
    <location>
        <begin position="555"/>
        <end position="580"/>
    </location>
</feature>
<evidence type="ECO:0000256" key="2">
    <source>
        <dbReference type="ARBA" id="ARBA00022833"/>
    </source>
</evidence>
<feature type="compositionally biased region" description="Low complexity" evidence="7">
    <location>
        <begin position="442"/>
        <end position="457"/>
    </location>
</feature>
<keyword evidence="3" id="KW-0805">Transcription regulation</keyword>
<evidence type="ECO:0000256" key="1">
    <source>
        <dbReference type="ARBA" id="ARBA00022723"/>
    </source>
</evidence>
<dbReference type="EMBL" id="AMGY01000005">
    <property type="protein sequence ID" value="EXJ82833.1"/>
    <property type="molecule type" value="Genomic_DNA"/>
</dbReference>
<dbReference type="Pfam" id="PF00172">
    <property type="entry name" value="Zn_clus"/>
    <property type="match status" value="1"/>
</dbReference>
<comment type="caution">
    <text evidence="9">The sequence shown here is derived from an EMBL/GenBank/DDBJ whole genome shotgun (WGS) entry which is preliminary data.</text>
</comment>
<sequence length="981" mass="107246">MIRIGKEKVRTGCITCKRRHVKCDEARPACHRCTRAGRACEGYASTSTPGSGNPQPIRFVVYGSGCAARAADPHIRPHPHPHPHPRWSLPEHPDLDWLERRALDYFQDRTALELAGAFQTDFWLASILPLARHENSVKYALIALSSMHEHYAGIDHFAPARGGLGFALDHYGKAIREVVRLNQNQNKLHNHAQKQNQSSLPTITAKNKKTFDYALVTCALFSAFESLQGHYHDACKHAVAGIKILAEEQQQEQQQQAHRPSQHQHQHPPVIPRDELNRFFIAMGRQMLEIGDPNLQGLQLQPVLGRGRGMTALQPHCIPDQFVSYEHALLHIEILLTDLFEFSERSDRLHNHGQGRISDGNYHSLRTEYVSLKARFDTWKAGFDAMVSNDSNDTKKSQEPSWGGGSASASSSASISASRSPAPPFASASSAVRESEPEPKRSLLSSPSPSFSSSSVSSRPPAFLILRMYQAIITAFLSRIEQNDEAALNNFLPDFWTAVAAAEEFLEQTTTFVSPVHGTAATAPTLISTPITTSTLISTPIPTSTTTPTPTPTPKTSRSNANSSVRDASDISNGHQIPQATTGSGFGFSSTTGTGFGFGFGSGTGSGTGSGSLSRFGFHSSLEQGPGVDPNPVHDHGYDSGSHINFNFNINQSRIVRPTFSLALGIVPTLFLTATRTTDRALRAKALHLLRTCNRREGFWDSRIAAKLAERVVEIREEVRAKAREEVKARARIVSESMRSGGCHMDHFNNHIVDGDGRGHGDGDGHGRGHGHGHSAAGVLLHDYTDNDNDNGDKNKTKIDLDNVNVNISTMHSVMADADGDGGNLDFDFNPSLGPDLNLDLDIDFNPDLNPDVNPNLNHDVSTNPNLDIDSNPNPNPNHDIETDIDIDIDIKLLDVSFLPGKKCTFRYAIDDRRRRRCEVEPLAVAVPVPVAGGPPDPDPDLMWVGEGEGDGDGDGLSRSPDMNDHAHATLPEYVEELTWD</sequence>
<keyword evidence="4" id="KW-0238">DNA-binding</keyword>
<dbReference type="GO" id="GO:0000981">
    <property type="term" value="F:DNA-binding transcription factor activity, RNA polymerase II-specific"/>
    <property type="evidence" value="ECO:0007669"/>
    <property type="project" value="InterPro"/>
</dbReference>
<dbReference type="RefSeq" id="XP_007734956.1">
    <property type="nucleotide sequence ID" value="XM_007736766.1"/>
</dbReference>
<evidence type="ECO:0000313" key="9">
    <source>
        <dbReference type="EMBL" id="EXJ82833.1"/>
    </source>
</evidence>
<feature type="region of interest" description="Disordered" evidence="7">
    <location>
        <begin position="611"/>
        <end position="636"/>
    </location>
</feature>
<dbReference type="PROSITE" id="PS00463">
    <property type="entry name" value="ZN2_CY6_FUNGAL_1"/>
    <property type="match status" value="1"/>
</dbReference>
<evidence type="ECO:0000259" key="8">
    <source>
        <dbReference type="PROSITE" id="PS50048"/>
    </source>
</evidence>
<dbReference type="GeneID" id="19170756"/>
<feature type="compositionally biased region" description="Low complexity" evidence="7">
    <location>
        <begin position="534"/>
        <end position="548"/>
    </location>
</feature>
<dbReference type="InterPro" id="IPR052360">
    <property type="entry name" value="Transcr_Regulatory_Proteins"/>
</dbReference>
<keyword evidence="2" id="KW-0862">Zinc</keyword>
<dbReference type="Gene3D" id="4.10.240.10">
    <property type="entry name" value="Zn(2)-C6 fungal-type DNA-binding domain"/>
    <property type="match status" value="1"/>
</dbReference>
<evidence type="ECO:0000256" key="5">
    <source>
        <dbReference type="ARBA" id="ARBA00023163"/>
    </source>
</evidence>
<protein>
    <recommendedName>
        <fullName evidence="8">Zn(2)-C6 fungal-type domain-containing protein</fullName>
    </recommendedName>
</protein>
<keyword evidence="5" id="KW-0804">Transcription</keyword>
<feature type="compositionally biased region" description="Low complexity" evidence="7">
    <location>
        <begin position="249"/>
        <end position="259"/>
    </location>
</feature>
<dbReference type="InterPro" id="IPR036864">
    <property type="entry name" value="Zn2-C6_fun-type_DNA-bd_sf"/>
</dbReference>
<gene>
    <name evidence="9" type="ORF">A1O3_06648</name>
</gene>
<evidence type="ECO:0000256" key="3">
    <source>
        <dbReference type="ARBA" id="ARBA00023015"/>
    </source>
</evidence>
<dbReference type="OrthoDB" id="2593732at2759"/>
<dbReference type="PANTHER" id="PTHR36206">
    <property type="entry name" value="ASPERCRYPTIN BIOSYNTHESIS CLUSTER-SPECIFIC TRANSCRIPTION REGULATOR ATNN-RELATED"/>
    <property type="match status" value="1"/>
</dbReference>
<dbReference type="InterPro" id="IPR001138">
    <property type="entry name" value="Zn2Cys6_DnaBD"/>
</dbReference>
<feature type="compositionally biased region" description="Low complexity" evidence="7">
    <location>
        <begin position="407"/>
        <end position="431"/>
    </location>
</feature>
<evidence type="ECO:0000256" key="4">
    <source>
        <dbReference type="ARBA" id="ARBA00023125"/>
    </source>
</evidence>
<feature type="domain" description="Zn(2)-C6 fungal-type" evidence="8">
    <location>
        <begin position="12"/>
        <end position="40"/>
    </location>
</feature>
<reference evidence="9 10" key="1">
    <citation type="submission" date="2013-03" db="EMBL/GenBank/DDBJ databases">
        <title>The Genome Sequence of Capronia epimyces CBS 606.96.</title>
        <authorList>
            <consortium name="The Broad Institute Genomics Platform"/>
            <person name="Cuomo C."/>
            <person name="de Hoog S."/>
            <person name="Gorbushina A."/>
            <person name="Walker B."/>
            <person name="Young S.K."/>
            <person name="Zeng Q."/>
            <person name="Gargeya S."/>
            <person name="Fitzgerald M."/>
            <person name="Haas B."/>
            <person name="Abouelleil A."/>
            <person name="Allen A.W."/>
            <person name="Alvarado L."/>
            <person name="Arachchi H.M."/>
            <person name="Berlin A.M."/>
            <person name="Chapman S.B."/>
            <person name="Gainer-Dewar J."/>
            <person name="Goldberg J."/>
            <person name="Griggs A."/>
            <person name="Gujja S."/>
            <person name="Hansen M."/>
            <person name="Howarth C."/>
            <person name="Imamovic A."/>
            <person name="Ireland A."/>
            <person name="Larimer J."/>
            <person name="McCowan C."/>
            <person name="Murphy C."/>
            <person name="Pearson M."/>
            <person name="Poon T.W."/>
            <person name="Priest M."/>
            <person name="Roberts A."/>
            <person name="Saif S."/>
            <person name="Shea T."/>
            <person name="Sisk P."/>
            <person name="Sykes S."/>
            <person name="Wortman J."/>
            <person name="Nusbaum C."/>
            <person name="Birren B."/>
        </authorList>
    </citation>
    <scope>NUCLEOTIDE SEQUENCE [LARGE SCALE GENOMIC DNA]</scope>
    <source>
        <strain evidence="9 10">CBS 606.96</strain>
    </source>
</reference>